<dbReference type="SUPFAM" id="SSF52218">
    <property type="entry name" value="Flavoproteins"/>
    <property type="match status" value="1"/>
</dbReference>
<dbReference type="Pfam" id="PF02525">
    <property type="entry name" value="Flavodoxin_2"/>
    <property type="match status" value="1"/>
</dbReference>
<keyword evidence="1 6" id="KW-0285">Flavoprotein</keyword>
<gene>
    <name evidence="6" type="primary">azoR</name>
    <name evidence="8" type="ORF">EV147_4822</name>
</gene>
<dbReference type="HAMAP" id="MF_01216">
    <property type="entry name" value="Azoreductase_type1"/>
    <property type="match status" value="1"/>
</dbReference>
<feature type="binding site" evidence="6">
    <location>
        <begin position="16"/>
        <end position="18"/>
    </location>
    <ligand>
        <name>FMN</name>
        <dbReference type="ChEBI" id="CHEBI:58210"/>
    </ligand>
</feature>
<evidence type="ECO:0000256" key="3">
    <source>
        <dbReference type="ARBA" id="ARBA00023002"/>
    </source>
</evidence>
<keyword evidence="3 6" id="KW-0560">Oxidoreductase</keyword>
<dbReference type="PANTHER" id="PTHR43741">
    <property type="entry name" value="FMN-DEPENDENT NADH-AZOREDUCTASE 1"/>
    <property type="match status" value="1"/>
</dbReference>
<feature type="binding site" evidence="6">
    <location>
        <begin position="144"/>
        <end position="147"/>
    </location>
    <ligand>
        <name>FMN</name>
        <dbReference type="ChEBI" id="CHEBI:58210"/>
    </ligand>
</feature>
<comment type="similarity">
    <text evidence="6">Belongs to the azoreductase type 1 family.</text>
</comment>
<evidence type="ECO:0000256" key="6">
    <source>
        <dbReference type="HAMAP-Rule" id="MF_01216"/>
    </source>
</evidence>
<dbReference type="InterPro" id="IPR050104">
    <property type="entry name" value="FMN-dep_NADH:Q_OxRdtase_AzoR1"/>
</dbReference>
<sequence>MTTLLHINVSPRGAESTSRRAGLRVRTHLAAHASLDGGELTVIERDLAADPLPPIGAAFTHANMVVAARRTDADPAALALSETLIAELQAADLVLITTPIHNFTVPAALKTWIDLVVRPERTFAGTPQGKQPLLRDRPVLALVSCGGRFDDRPGSQQDFFTPYLKYVLGTIGLARVEVIRLEGMVRPEAVTHAFEHVEAWCGSALPALLAAA</sequence>
<evidence type="ECO:0000313" key="8">
    <source>
        <dbReference type="EMBL" id="RZT29622.1"/>
    </source>
</evidence>
<dbReference type="Gene3D" id="3.40.50.360">
    <property type="match status" value="1"/>
</dbReference>
<dbReference type="PANTHER" id="PTHR43741:SF4">
    <property type="entry name" value="FMN-DEPENDENT NADH:QUINONE OXIDOREDUCTASE"/>
    <property type="match status" value="1"/>
</dbReference>
<comment type="caution">
    <text evidence="6">Lacks conserved residue(s) required for the propagation of feature annotation.</text>
</comment>
<dbReference type="Proteomes" id="UP000291078">
    <property type="component" value="Unassembled WGS sequence"/>
</dbReference>
<dbReference type="EC" id="1.7.1.17" evidence="6"/>
<comment type="caution">
    <text evidence="8">The sequence shown here is derived from an EMBL/GenBank/DDBJ whole genome shotgun (WGS) entry which is preliminary data.</text>
</comment>
<evidence type="ECO:0000256" key="4">
    <source>
        <dbReference type="ARBA" id="ARBA00023027"/>
    </source>
</evidence>
<dbReference type="InterPro" id="IPR029039">
    <property type="entry name" value="Flavoprotein-like_sf"/>
</dbReference>
<keyword evidence="4 6" id="KW-0520">NAD</keyword>
<dbReference type="EMBL" id="SGXM01000011">
    <property type="protein sequence ID" value="RZT29622.1"/>
    <property type="molecule type" value="Genomic_DNA"/>
</dbReference>
<dbReference type="EC" id="1.6.5.-" evidence="6"/>
<evidence type="ECO:0000259" key="7">
    <source>
        <dbReference type="Pfam" id="PF02525"/>
    </source>
</evidence>
<comment type="subunit">
    <text evidence="6">Homodimer.</text>
</comment>
<reference evidence="8 9" key="1">
    <citation type="journal article" date="2015" name="Stand. Genomic Sci.">
        <title>Genomic Encyclopedia of Bacterial and Archaeal Type Strains, Phase III: the genomes of soil and plant-associated and newly described type strains.</title>
        <authorList>
            <person name="Whitman W.B."/>
            <person name="Woyke T."/>
            <person name="Klenk H.P."/>
            <person name="Zhou Y."/>
            <person name="Lilburn T.G."/>
            <person name="Beck B.J."/>
            <person name="De Vos P."/>
            <person name="Vandamme P."/>
            <person name="Eisen J.A."/>
            <person name="Garrity G."/>
            <person name="Hugenholtz P."/>
            <person name="Kyrpides N.C."/>
        </authorList>
    </citation>
    <scope>NUCLEOTIDE SEQUENCE [LARGE SCALE GENOMIC DNA]</scope>
    <source>
        <strain evidence="8 9">ASC-9842</strain>
    </source>
</reference>
<accession>A0A4Q7RDA3</accession>
<comment type="cofactor">
    <cofactor evidence="6">
        <name>FMN</name>
        <dbReference type="ChEBI" id="CHEBI:58210"/>
    </cofactor>
    <text evidence="6">Binds 1 FMN per subunit.</text>
</comment>
<feature type="binding site" evidence="6">
    <location>
        <position position="10"/>
    </location>
    <ligand>
        <name>FMN</name>
        <dbReference type="ChEBI" id="CHEBI:58210"/>
    </ligand>
</feature>
<evidence type="ECO:0000256" key="1">
    <source>
        <dbReference type="ARBA" id="ARBA00022630"/>
    </source>
</evidence>
<dbReference type="InterPro" id="IPR003680">
    <property type="entry name" value="Flavodoxin_fold"/>
</dbReference>
<proteinExistence type="inferred from homology"/>
<dbReference type="RefSeq" id="WP_130393718.1">
    <property type="nucleotide sequence ID" value="NZ_SGXM01000011.1"/>
</dbReference>
<dbReference type="GO" id="GO:0009055">
    <property type="term" value="F:electron transfer activity"/>
    <property type="evidence" value="ECO:0007669"/>
    <property type="project" value="UniProtKB-UniRule"/>
</dbReference>
<dbReference type="GO" id="GO:0016655">
    <property type="term" value="F:oxidoreductase activity, acting on NAD(P)H, quinone or similar compound as acceptor"/>
    <property type="evidence" value="ECO:0007669"/>
    <property type="project" value="InterPro"/>
</dbReference>
<comment type="catalytic activity">
    <reaction evidence="6">
        <text>2 a quinone + NADH + H(+) = 2 a 1,4-benzosemiquinone + NAD(+)</text>
        <dbReference type="Rhea" id="RHEA:65952"/>
        <dbReference type="ChEBI" id="CHEBI:15378"/>
        <dbReference type="ChEBI" id="CHEBI:57540"/>
        <dbReference type="ChEBI" id="CHEBI:57945"/>
        <dbReference type="ChEBI" id="CHEBI:132124"/>
        <dbReference type="ChEBI" id="CHEBI:134225"/>
    </reaction>
</comment>
<evidence type="ECO:0000256" key="2">
    <source>
        <dbReference type="ARBA" id="ARBA00022643"/>
    </source>
</evidence>
<comment type="function">
    <text evidence="6">Also exhibits azoreductase activity. Catalyzes the reductive cleavage of the azo bond in aromatic azo compounds to the corresponding amines.</text>
</comment>
<dbReference type="OrthoDB" id="9787136at2"/>
<keyword evidence="2 6" id="KW-0288">FMN</keyword>
<evidence type="ECO:0000256" key="5">
    <source>
        <dbReference type="ARBA" id="ARBA00048542"/>
    </source>
</evidence>
<protein>
    <recommendedName>
        <fullName evidence="6">FMN dependent NADH:quinone oxidoreductase</fullName>
        <ecNumber evidence="6">1.6.5.-</ecNumber>
    </recommendedName>
    <alternativeName>
        <fullName evidence="6">Azo-dye reductase</fullName>
    </alternativeName>
    <alternativeName>
        <fullName evidence="6">FMN-dependent NADH-azo compound oxidoreductase</fullName>
    </alternativeName>
    <alternativeName>
        <fullName evidence="6">FMN-dependent NADH-azoreductase</fullName>
        <ecNumber evidence="6">1.7.1.17</ecNumber>
    </alternativeName>
</protein>
<evidence type="ECO:0000313" key="9">
    <source>
        <dbReference type="Proteomes" id="UP000291078"/>
    </source>
</evidence>
<comment type="function">
    <text evidence="6">Quinone reductase that provides resistance to thiol-specific stress caused by electrophilic quinones.</text>
</comment>
<dbReference type="InterPro" id="IPR023048">
    <property type="entry name" value="NADH:quinone_OxRdtase_FMN_depd"/>
</dbReference>
<organism evidence="8 9">
    <name type="scientific">Cupriavidus agavae</name>
    <dbReference type="NCBI Taxonomy" id="1001822"/>
    <lineage>
        <taxon>Bacteria</taxon>
        <taxon>Pseudomonadati</taxon>
        <taxon>Pseudomonadota</taxon>
        <taxon>Betaproteobacteria</taxon>
        <taxon>Burkholderiales</taxon>
        <taxon>Burkholderiaceae</taxon>
        <taxon>Cupriavidus</taxon>
    </lineage>
</organism>
<comment type="catalytic activity">
    <reaction evidence="5">
        <text>N,N-dimethyl-1,4-phenylenediamine + anthranilate + 2 NAD(+) = 2-(4-dimethylaminophenyl)diazenylbenzoate + 2 NADH + 2 H(+)</text>
        <dbReference type="Rhea" id="RHEA:55872"/>
        <dbReference type="ChEBI" id="CHEBI:15378"/>
        <dbReference type="ChEBI" id="CHEBI:15783"/>
        <dbReference type="ChEBI" id="CHEBI:16567"/>
        <dbReference type="ChEBI" id="CHEBI:57540"/>
        <dbReference type="ChEBI" id="CHEBI:57945"/>
        <dbReference type="ChEBI" id="CHEBI:71579"/>
        <dbReference type="EC" id="1.7.1.17"/>
    </reaction>
    <physiologicalReaction direction="right-to-left" evidence="5">
        <dbReference type="Rhea" id="RHEA:55874"/>
    </physiologicalReaction>
</comment>
<dbReference type="GO" id="GO:0016652">
    <property type="term" value="F:oxidoreductase activity, acting on NAD(P)H as acceptor"/>
    <property type="evidence" value="ECO:0007669"/>
    <property type="project" value="UniProtKB-UniRule"/>
</dbReference>
<dbReference type="GO" id="GO:0010181">
    <property type="term" value="F:FMN binding"/>
    <property type="evidence" value="ECO:0007669"/>
    <property type="project" value="UniProtKB-UniRule"/>
</dbReference>
<name>A0A4Q7RDA3_9BURK</name>
<dbReference type="AlphaFoldDB" id="A0A4Q7RDA3"/>
<keyword evidence="9" id="KW-1185">Reference proteome</keyword>
<feature type="domain" description="Flavodoxin-like fold" evidence="7">
    <location>
        <begin position="3"/>
        <end position="196"/>
    </location>
</feature>